<evidence type="ECO:0000259" key="14">
    <source>
        <dbReference type="PROSITE" id="PS50123"/>
    </source>
</evidence>
<evidence type="ECO:0000256" key="3">
    <source>
        <dbReference type="ARBA" id="ARBA00022553"/>
    </source>
</evidence>
<gene>
    <name evidence="15" type="ORF">DL1_07485</name>
</gene>
<dbReference type="InterPro" id="IPR022642">
    <property type="entry name" value="CheR_C"/>
</dbReference>
<dbReference type="Gene3D" id="3.40.50.150">
    <property type="entry name" value="Vaccinia Virus protein VP39"/>
    <property type="match status" value="1"/>
</dbReference>
<dbReference type="InterPro" id="IPR036890">
    <property type="entry name" value="HATPase_C_sf"/>
</dbReference>
<feature type="active site" evidence="10">
    <location>
        <position position="135"/>
    </location>
</feature>
<keyword evidence="9" id="KW-0067">ATP-binding</keyword>
<dbReference type="Pfam" id="PF01739">
    <property type="entry name" value="CheR"/>
    <property type="match status" value="1"/>
</dbReference>
<dbReference type="InterPro" id="IPR035909">
    <property type="entry name" value="CheB_C"/>
</dbReference>
<evidence type="ECO:0000259" key="12">
    <source>
        <dbReference type="PROSITE" id="PS50113"/>
    </source>
</evidence>
<dbReference type="SUPFAM" id="SSF47757">
    <property type="entry name" value="Chemotaxis receptor methyltransferase CheR, N-terminal domain"/>
    <property type="match status" value="1"/>
</dbReference>
<dbReference type="SUPFAM" id="SSF52738">
    <property type="entry name" value="Methylesterase CheB, C-terminal domain"/>
    <property type="match status" value="1"/>
</dbReference>
<protein>
    <submittedName>
        <fullName evidence="15">Chemotaxis protein CheB</fullName>
    </submittedName>
</protein>
<dbReference type="InterPro" id="IPR022641">
    <property type="entry name" value="CheR_N"/>
</dbReference>
<keyword evidence="5" id="KW-0808">Transferase</keyword>
<evidence type="ECO:0000256" key="4">
    <source>
        <dbReference type="ARBA" id="ARBA00022603"/>
    </source>
</evidence>
<dbReference type="eggNOG" id="COG2201">
    <property type="taxonomic scope" value="Bacteria"/>
</dbReference>
<dbReference type="GO" id="GO:0005737">
    <property type="term" value="C:cytoplasm"/>
    <property type="evidence" value="ECO:0007669"/>
    <property type="project" value="InterPro"/>
</dbReference>
<dbReference type="eggNOG" id="COG1352">
    <property type="taxonomic scope" value="Bacteria"/>
</dbReference>
<dbReference type="InterPro" id="IPR011102">
    <property type="entry name" value="Sig_transdc_His_kinase_HWE"/>
</dbReference>
<dbReference type="Pfam" id="PF01339">
    <property type="entry name" value="CheB_methylest"/>
    <property type="match status" value="1"/>
</dbReference>
<dbReference type="InterPro" id="IPR029063">
    <property type="entry name" value="SAM-dependent_MTases_sf"/>
</dbReference>
<dbReference type="GO" id="GO:0032259">
    <property type="term" value="P:methylation"/>
    <property type="evidence" value="ECO:0007669"/>
    <property type="project" value="UniProtKB-KW"/>
</dbReference>
<keyword evidence="10" id="KW-0378">Hydrolase</keyword>
<dbReference type="InterPro" id="IPR035965">
    <property type="entry name" value="PAS-like_dom_sf"/>
</dbReference>
<dbReference type="GO" id="GO:0000156">
    <property type="term" value="F:phosphorelay response regulator activity"/>
    <property type="evidence" value="ECO:0007669"/>
    <property type="project" value="InterPro"/>
</dbReference>
<evidence type="ECO:0000313" key="15">
    <source>
        <dbReference type="EMBL" id="KEP71420.1"/>
    </source>
</evidence>
<evidence type="ECO:0000256" key="2">
    <source>
        <dbReference type="ARBA" id="ARBA00001541"/>
    </source>
</evidence>
<dbReference type="InterPro" id="IPR050903">
    <property type="entry name" value="Bact_Chemotaxis_MeTrfase"/>
</dbReference>
<dbReference type="GO" id="GO:0005524">
    <property type="term" value="F:ATP binding"/>
    <property type="evidence" value="ECO:0007669"/>
    <property type="project" value="UniProtKB-KW"/>
</dbReference>
<evidence type="ECO:0000256" key="7">
    <source>
        <dbReference type="ARBA" id="ARBA00022741"/>
    </source>
</evidence>
<dbReference type="OrthoDB" id="9816309at2"/>
<dbReference type="AlphaFoldDB" id="A0A074TMK7"/>
<dbReference type="SUPFAM" id="SSF53335">
    <property type="entry name" value="S-adenosyl-L-methionine-dependent methyltransferases"/>
    <property type="match status" value="1"/>
</dbReference>
<feature type="active site" evidence="10">
    <location>
        <position position="16"/>
    </location>
</feature>
<reference evidence="15 16" key="1">
    <citation type="submission" date="2014-03" db="EMBL/GenBank/DDBJ databases">
        <title>The draft genome sequence of Thioclava dalianensis DLFJ1-1.</title>
        <authorList>
            <person name="Lai Q."/>
            <person name="Shao Z."/>
        </authorList>
    </citation>
    <scope>NUCLEOTIDE SEQUENCE [LARGE SCALE GENOMIC DNA]</scope>
    <source>
        <strain evidence="15 16">DLFJ1-1</strain>
    </source>
</reference>
<name>A0A074TMK7_9RHOB</name>
<evidence type="ECO:0000256" key="5">
    <source>
        <dbReference type="ARBA" id="ARBA00022679"/>
    </source>
</evidence>
<dbReference type="InterPro" id="IPR000700">
    <property type="entry name" value="PAS-assoc_C"/>
</dbReference>
<dbReference type="Gene3D" id="1.10.155.10">
    <property type="entry name" value="Chemotaxis receptor methyltransferase CheR, N-terminal domain"/>
    <property type="match status" value="1"/>
</dbReference>
<dbReference type="PROSITE" id="PS50113">
    <property type="entry name" value="PAC"/>
    <property type="match status" value="1"/>
</dbReference>
<feature type="domain" description="CheR-type methyltransferase" evidence="14">
    <location>
        <begin position="208"/>
        <end position="469"/>
    </location>
</feature>
<keyword evidence="7" id="KW-0547">Nucleotide-binding</keyword>
<evidence type="ECO:0000313" key="16">
    <source>
        <dbReference type="Proteomes" id="UP000027725"/>
    </source>
</evidence>
<dbReference type="PROSITE" id="PS50123">
    <property type="entry name" value="CHER"/>
    <property type="match status" value="1"/>
</dbReference>
<dbReference type="InterPro" id="IPR036804">
    <property type="entry name" value="CheR_N_sf"/>
</dbReference>
<evidence type="ECO:0000256" key="10">
    <source>
        <dbReference type="PROSITE-ProRule" id="PRU00050"/>
    </source>
</evidence>
<feature type="domain" description="PAC" evidence="12">
    <location>
        <begin position="771"/>
        <end position="822"/>
    </location>
</feature>
<dbReference type="STRING" id="1185766.SAMN05216224_101343"/>
<dbReference type="Proteomes" id="UP000027725">
    <property type="component" value="Unassembled WGS sequence"/>
</dbReference>
<dbReference type="SMART" id="SM00138">
    <property type="entry name" value="MeTrc"/>
    <property type="match status" value="1"/>
</dbReference>
<feature type="domain" description="CheB-type methylesterase" evidence="13">
    <location>
        <begin position="5"/>
        <end position="192"/>
    </location>
</feature>
<proteinExistence type="predicted"/>
<keyword evidence="10" id="KW-0145">Chemotaxis</keyword>
<comment type="catalytic activity">
    <reaction evidence="2">
        <text>L-glutamyl-[protein] + S-adenosyl-L-methionine = [protein]-L-glutamate 5-O-methyl ester + S-adenosyl-L-homocysteine</text>
        <dbReference type="Rhea" id="RHEA:24452"/>
        <dbReference type="Rhea" id="RHEA-COMP:10208"/>
        <dbReference type="Rhea" id="RHEA-COMP:10311"/>
        <dbReference type="ChEBI" id="CHEBI:29973"/>
        <dbReference type="ChEBI" id="CHEBI:57856"/>
        <dbReference type="ChEBI" id="CHEBI:59789"/>
        <dbReference type="ChEBI" id="CHEBI:82795"/>
        <dbReference type="EC" id="2.1.1.80"/>
    </reaction>
</comment>
<evidence type="ECO:0000256" key="6">
    <source>
        <dbReference type="ARBA" id="ARBA00022691"/>
    </source>
</evidence>
<feature type="coiled-coil region" evidence="11">
    <location>
        <begin position="634"/>
        <end position="707"/>
    </location>
</feature>
<sequence length="1139" mass="126668">MQTQPDPFYIVGIGASAGGLEAISELLEPARANDPYAFVVVQHLDPNHDSLLAELLDRQTELSVRQAEDGTVVQVGHVYTIPPGSGLRLEQGVLRLEPFEQPRGLRRPIDDFFESLARDQQNRAICVILSGTGSDGSVGLRALKEYGGLCIAQDASARYDSMPNSAVATGLVDFVCAPGEVTDRIARYRNVDPAVVSAAEAVPVSGTLAEICAALRQLTGHDFGNYKRSTLERRIQRRMQVVELTDSLKYLDKLNSDPQEAEALLGDLLINVTKFFRDKDHFNQLREEVIAPLVAGATADREIRVWVPGCSSGEEAYTIAMLFDDEMMRTGKTVPVQVFASDIDERMLEIARAGRYPISALLDIPETLRDRYAIGREGSFQLNLRLRDMVRFSCHSLIKDPPFSRMDLISCRNLLIYFDDKLQSKVLPLFHYALNSEGFLFLGPSESIGRVEELFEAVSSKARLFKSTGGRSPYPVEFSGSPSKPRVSPRRPVARLNYDDSEWKSDVAKNRIIDIYAPPTMQLGRDGAILATTGRLSRYIETDPAETGQDFAQSVARPGLRESLSALLRSANQDGKRKMARDVEVISETGRQRVDVVADPLPDETILVVFRDRAPFEAISEEEFDEITPSESHVQVLEAELRATRSRLRMTVEELETANEELKSSNEEMMSMNEELQSTNEELATVNDELKSKVEELSQVNSDLRNFFDSDVNALITVDRKRRLRNFTEGASEVMRLRQSDRGRPINDLQFNVDTPAEIERQIEATLSGDEARPVQIRSGDGAKVWSLSATPYRSADNKVDGVTLIFTDVTEAFMLERSLAREAERVRLAVEVAQIGIWSLDPASGLIEIDERTARFFGEESPGIYSAETLLERVIESDRSQVWSAVTTAAAGGEEYDATFQVSLPSGKQMHLRGMGRMVSEPDAQRMIGLSVDITSEIENERMRELMLREMNHRVKNLFSIVSGMLRIASRKAETPRALVEDVTQRINALARSHDLARARRDGAKIALEELVRTTLSPYQLGDTVDIDGPPCAVGAEKLTSLALILHEWSTNAAKYGVLGPVAGRLQLRWSVVDDKKVTFEWNEIYDETLKASSTPSTPGFGSTLVQISAAQIGAEVTEDVTETHRTYRIAFDADEDI</sequence>
<dbReference type="PROSITE" id="PS50122">
    <property type="entry name" value="CHEB"/>
    <property type="match status" value="1"/>
</dbReference>
<keyword evidence="8" id="KW-0418">Kinase</keyword>
<dbReference type="PRINTS" id="PR00996">
    <property type="entry name" value="CHERMTFRASE"/>
</dbReference>
<comment type="caution">
    <text evidence="15">The sequence shown here is derived from an EMBL/GenBank/DDBJ whole genome shotgun (WGS) entry which is preliminary data.</text>
</comment>
<dbReference type="SUPFAM" id="SSF55785">
    <property type="entry name" value="PYP-like sensor domain (PAS domain)"/>
    <property type="match status" value="2"/>
</dbReference>
<dbReference type="EMBL" id="JHEH01000002">
    <property type="protein sequence ID" value="KEP71420.1"/>
    <property type="molecule type" value="Genomic_DNA"/>
</dbReference>
<dbReference type="GO" id="GO:0006935">
    <property type="term" value="P:chemotaxis"/>
    <property type="evidence" value="ECO:0007669"/>
    <property type="project" value="UniProtKB-UniRule"/>
</dbReference>
<dbReference type="GO" id="GO:0008983">
    <property type="term" value="F:protein-glutamate O-methyltransferase activity"/>
    <property type="evidence" value="ECO:0007669"/>
    <property type="project" value="UniProtKB-EC"/>
</dbReference>
<dbReference type="Gene3D" id="3.30.450.20">
    <property type="entry name" value="PAS domain"/>
    <property type="match status" value="3"/>
</dbReference>
<dbReference type="InterPro" id="IPR000780">
    <property type="entry name" value="CheR_MeTrfase"/>
</dbReference>
<dbReference type="GO" id="GO:0004673">
    <property type="term" value="F:protein histidine kinase activity"/>
    <property type="evidence" value="ECO:0007669"/>
    <property type="project" value="UniProtKB-EC"/>
</dbReference>
<dbReference type="Pfam" id="PF07536">
    <property type="entry name" value="HWE_HK"/>
    <property type="match status" value="1"/>
</dbReference>
<evidence type="ECO:0000256" key="9">
    <source>
        <dbReference type="ARBA" id="ARBA00022840"/>
    </source>
</evidence>
<accession>A0A074TMK7</accession>
<evidence type="ECO:0000256" key="8">
    <source>
        <dbReference type="ARBA" id="ARBA00022777"/>
    </source>
</evidence>
<organism evidence="15 16">
    <name type="scientific">Thioclava dalianensis</name>
    <dbReference type="NCBI Taxonomy" id="1185766"/>
    <lineage>
        <taxon>Bacteria</taxon>
        <taxon>Pseudomonadati</taxon>
        <taxon>Pseudomonadota</taxon>
        <taxon>Alphaproteobacteria</taxon>
        <taxon>Rhodobacterales</taxon>
        <taxon>Paracoccaceae</taxon>
        <taxon>Thioclava</taxon>
    </lineage>
</organism>
<dbReference type="InterPro" id="IPR000673">
    <property type="entry name" value="Sig_transdc_resp-reg_Me-estase"/>
</dbReference>
<comment type="catalytic activity">
    <reaction evidence="1">
        <text>ATP + protein L-histidine = ADP + protein N-phospho-L-histidine.</text>
        <dbReference type="EC" id="2.7.13.3"/>
    </reaction>
</comment>
<dbReference type="PANTHER" id="PTHR24422">
    <property type="entry name" value="CHEMOTAXIS PROTEIN METHYLTRANSFERASE"/>
    <property type="match status" value="1"/>
</dbReference>
<evidence type="ECO:0000256" key="1">
    <source>
        <dbReference type="ARBA" id="ARBA00000085"/>
    </source>
</evidence>
<dbReference type="Pfam" id="PF13596">
    <property type="entry name" value="PAS_10"/>
    <property type="match status" value="1"/>
</dbReference>
<keyword evidence="11" id="KW-0175">Coiled coil</keyword>
<dbReference type="RefSeq" id="WP_038062085.1">
    <property type="nucleotide sequence ID" value="NZ_FOVB01000001.1"/>
</dbReference>
<feature type="active site" evidence="10">
    <location>
        <position position="43"/>
    </location>
</feature>
<keyword evidence="16" id="KW-1185">Reference proteome</keyword>
<dbReference type="Gene3D" id="3.40.50.180">
    <property type="entry name" value="Methylesterase CheB, C-terminal domain"/>
    <property type="match status" value="1"/>
</dbReference>
<evidence type="ECO:0000256" key="11">
    <source>
        <dbReference type="SAM" id="Coils"/>
    </source>
</evidence>
<dbReference type="Gene3D" id="3.30.565.10">
    <property type="entry name" value="Histidine kinase-like ATPase, C-terminal domain"/>
    <property type="match status" value="1"/>
</dbReference>
<keyword evidence="6" id="KW-0949">S-adenosyl-L-methionine</keyword>
<dbReference type="GO" id="GO:0008984">
    <property type="term" value="F:protein-glutamate methylesterase activity"/>
    <property type="evidence" value="ECO:0007669"/>
    <property type="project" value="InterPro"/>
</dbReference>
<dbReference type="PANTHER" id="PTHR24422:SF27">
    <property type="entry name" value="PROTEIN-GLUTAMATE O-METHYLTRANSFERASE"/>
    <property type="match status" value="1"/>
</dbReference>
<dbReference type="SMART" id="SM00911">
    <property type="entry name" value="HWE_HK"/>
    <property type="match status" value="1"/>
</dbReference>
<keyword evidence="3" id="KW-0597">Phosphoprotein</keyword>
<evidence type="ECO:0000259" key="13">
    <source>
        <dbReference type="PROSITE" id="PS50122"/>
    </source>
</evidence>
<dbReference type="CDD" id="cd16434">
    <property type="entry name" value="CheB-CheR_fusion"/>
    <property type="match status" value="1"/>
</dbReference>
<keyword evidence="4" id="KW-0489">Methyltransferase</keyword>
<dbReference type="Pfam" id="PF03705">
    <property type="entry name" value="CheR_N"/>
    <property type="match status" value="1"/>
</dbReference>
<dbReference type="eggNOG" id="COG2202">
    <property type="taxonomic scope" value="Bacteria"/>
</dbReference>